<proteinExistence type="inferred from homology"/>
<evidence type="ECO:0000256" key="8">
    <source>
        <dbReference type="SAM" id="MobiDB-lite"/>
    </source>
</evidence>
<feature type="region of interest" description="Disordered" evidence="8">
    <location>
        <begin position="117"/>
        <end position="236"/>
    </location>
</feature>
<dbReference type="STRING" id="930990.A0A067LVI2"/>
<feature type="region of interest" description="Disordered" evidence="8">
    <location>
        <begin position="1"/>
        <end position="101"/>
    </location>
</feature>
<dbReference type="EMBL" id="KL198110">
    <property type="protein sequence ID" value="KDQ07318.1"/>
    <property type="molecule type" value="Genomic_DNA"/>
</dbReference>
<evidence type="ECO:0000256" key="7">
    <source>
        <dbReference type="RuleBase" id="RU003756"/>
    </source>
</evidence>
<feature type="compositionally biased region" description="Acidic residues" evidence="8">
    <location>
        <begin position="118"/>
        <end position="129"/>
    </location>
</feature>
<dbReference type="Gene3D" id="3.40.50.300">
    <property type="entry name" value="P-loop containing nucleotide triphosphate hydrolases"/>
    <property type="match status" value="1"/>
</dbReference>
<feature type="compositionally biased region" description="Polar residues" evidence="8">
    <location>
        <begin position="70"/>
        <end position="82"/>
    </location>
</feature>
<dbReference type="Pfam" id="PF01624">
    <property type="entry name" value="MutS_I"/>
    <property type="match status" value="1"/>
</dbReference>
<dbReference type="InterPro" id="IPR036187">
    <property type="entry name" value="DNA_mismatch_repair_MutS_sf"/>
</dbReference>
<dbReference type="GO" id="GO:0032301">
    <property type="term" value="C:MutSalpha complex"/>
    <property type="evidence" value="ECO:0007669"/>
    <property type="project" value="TreeGrafter"/>
</dbReference>
<dbReference type="InterPro" id="IPR000432">
    <property type="entry name" value="DNA_mismatch_repair_MutS_C"/>
</dbReference>
<comment type="similarity">
    <text evidence="1 6 7">Belongs to the DNA mismatch repair MutS family.</text>
</comment>
<dbReference type="AlphaFoldDB" id="A0A067LVI2"/>
<feature type="compositionally biased region" description="Polar residues" evidence="8">
    <location>
        <begin position="36"/>
        <end position="47"/>
    </location>
</feature>
<accession>A0A067LVI2</accession>
<keyword evidence="2 6" id="KW-0547">Nucleotide-binding</keyword>
<dbReference type="InterPro" id="IPR036678">
    <property type="entry name" value="MutS_con_dom_sf"/>
</dbReference>
<dbReference type="FunCoup" id="A0A067LVI2">
    <property type="interactions" value="748"/>
</dbReference>
<keyword evidence="4 6" id="KW-0067">ATP-binding</keyword>
<keyword evidence="5 6" id="KW-0238">DNA-binding</keyword>
<dbReference type="FunFam" id="1.10.1420.10:FF:000005">
    <property type="entry name" value="DNA mismatch repair protein"/>
    <property type="match status" value="1"/>
</dbReference>
<dbReference type="SUPFAM" id="SSF52540">
    <property type="entry name" value="P-loop containing nucleoside triphosphate hydrolases"/>
    <property type="match status" value="1"/>
</dbReference>
<dbReference type="SUPFAM" id="SSF53150">
    <property type="entry name" value="DNA repair protein MutS, domain II"/>
    <property type="match status" value="1"/>
</dbReference>
<dbReference type="Gene3D" id="1.10.1420.10">
    <property type="match status" value="2"/>
</dbReference>
<evidence type="ECO:0000313" key="11">
    <source>
        <dbReference type="Proteomes" id="UP000027195"/>
    </source>
</evidence>
<feature type="domain" description="DNA mismatch repair proteins mutS family" evidence="9">
    <location>
        <begin position="1024"/>
        <end position="1040"/>
    </location>
</feature>
<dbReference type="InParanoid" id="A0A067LVI2"/>
<dbReference type="FunFam" id="3.40.1170.10:FF:000002">
    <property type="entry name" value="DNA mismatch repair protein"/>
    <property type="match status" value="1"/>
</dbReference>
<dbReference type="InterPro" id="IPR007696">
    <property type="entry name" value="DNA_mismatch_repair_MutS_core"/>
</dbReference>
<keyword evidence="3 6" id="KW-0227">DNA damage</keyword>
<dbReference type="InterPro" id="IPR017261">
    <property type="entry name" value="DNA_mismatch_repair_MutS/MSH"/>
</dbReference>
<dbReference type="InterPro" id="IPR007695">
    <property type="entry name" value="DNA_mismatch_repair_MutS-lik_N"/>
</dbReference>
<dbReference type="PANTHER" id="PTHR11361:SF148">
    <property type="entry name" value="DNA MISMATCH REPAIR PROTEIN MSH6"/>
    <property type="match status" value="1"/>
</dbReference>
<dbReference type="GO" id="GO:0006298">
    <property type="term" value="P:mismatch repair"/>
    <property type="evidence" value="ECO:0007669"/>
    <property type="project" value="InterPro"/>
</dbReference>
<dbReference type="InterPro" id="IPR007860">
    <property type="entry name" value="DNA_mmatch_repair_MutS_con_dom"/>
</dbReference>
<sequence length="1202" mass="132443">MAPPKPSNMKQKTLLGFLNPSPANATPAKESAATLRGSTHAISSSPTVAGDTVPGSSLASARRQREKSGMSETTALASTPACSDTEGGDAIMGNDDGDDGEAVVRTTRRIKRKLVLVDSDEEDVDDVGEEPVSQKSSSAFANKLAGFKQPAKSATSKKPAKKARTSSPAGGDSDPFIVSDDAEDDEDMYWDNVDEIDLDALEASAKSASKAKPKAKPVRPPPRPTDKGSGSGAKSASATNFLTAAEQRMQNQKVEKKSNEEFYSFLQDPKDKDGNKAGDPNYDPRTLYIPPKAWKTFTPFELQFWKIKSEYMDTVLFFQKGKFYELYEKDAEIGHTEFDLKMTDRVKMKMVGVPEMSFDFWAAKFLAKGYKVGRVDQVETSLGAEMRVAAGKSTKKGTSGKEIVRRELNKVLTNGTLVDAEMLTDEQAGHCVSIREEENKENSFGICVLDASTGEFNLCAFLDDACRTKLETVLRQLRPKEILYTKGNLTVPTTRLLKTLLPESCLWTALRESEGMDYHTTLKKLHELFPGDEDEENGGIPEAITSMLGQEGAVKALGSMMWYLRQLNMDQDLLSMKNFNIYDPMRKGMGLVLDGQTLSHIEVLLNSEGTEEGSLLQLLRRCLTPFGKRLFRIWLCMPLRDVQAINDRLDAVDDIMKHPTFEDDFTKVAKGLPDLERIVSRIHAGSCKVKDFLKVLSSFKTISDAFKEFATTAESFDSQSIAGLLRGAPDLTPNLNHVEEQFEQLKDDPDVLMPKEGKDEAYDEVQETINGLEGKLNDELQKFKKKLGCKNLEYWNSGLGNKEIYLIQVPAGETKKVPKNWVKNSAIKACTRYIVPDLANTIRSLKEARETRNTVIRDFKLRLFQDFDTDRDIWLRAVKVLAELDCLFSLAKSSAALGQPVCRPEFVESDAAFVEFEGLRHPALCLKEGGFIPNDVVMGGRAGKIMLLTGPNMAGKSTLMRMTAAGVIMAQLGMYIPAKSARLSPVDSILTRMGAYDNMFSNSSTFKVELDECCKILREATPKSLVILDELGRGTSTFDGMAIAGAVLHQLATHTLALACFATHYGSLTDDFKYHPSIRCCYMKTVVDDEKHEAITPVQLIFLYQLATGAASSSFGTHVANLAGVPCSVVERAEVISKDFAKQFKAKLRDQEEAGSLPLTTQADFAYLHKLATGLVGLDEDPARKREVLKIIRMAVGGDGGK</sequence>
<evidence type="ECO:0000256" key="3">
    <source>
        <dbReference type="ARBA" id="ARBA00022763"/>
    </source>
</evidence>
<dbReference type="InterPro" id="IPR045076">
    <property type="entry name" value="MutS"/>
</dbReference>
<evidence type="ECO:0000256" key="4">
    <source>
        <dbReference type="ARBA" id="ARBA00022840"/>
    </source>
</evidence>
<protein>
    <recommendedName>
        <fullName evidence="6">DNA mismatch repair protein</fullName>
    </recommendedName>
</protein>
<dbReference type="SUPFAM" id="SSF55271">
    <property type="entry name" value="DNA repair protein MutS, domain I"/>
    <property type="match status" value="1"/>
</dbReference>
<dbReference type="GO" id="GO:0140664">
    <property type="term" value="F:ATP-dependent DNA damage sensor activity"/>
    <property type="evidence" value="ECO:0007669"/>
    <property type="project" value="InterPro"/>
</dbReference>
<comment type="function">
    <text evidence="6 7">Component of the post-replicative DNA mismatch repair system (MMR).</text>
</comment>
<dbReference type="OrthoDB" id="121051at2759"/>
<dbReference type="HOGENOM" id="CLU_002472_1_0_1"/>
<name>A0A067LVI2_BOTB1</name>
<dbReference type="PROSITE" id="PS00486">
    <property type="entry name" value="DNA_MISMATCH_REPAIR_2"/>
    <property type="match status" value="1"/>
</dbReference>
<dbReference type="Gene3D" id="3.40.1170.10">
    <property type="entry name" value="DNA repair protein MutS, domain I"/>
    <property type="match status" value="1"/>
</dbReference>
<dbReference type="NCBIfam" id="NF003810">
    <property type="entry name" value="PRK05399.1"/>
    <property type="match status" value="1"/>
</dbReference>
<gene>
    <name evidence="10" type="ORF">BOTBODRAFT_167161</name>
</gene>
<dbReference type="InterPro" id="IPR007861">
    <property type="entry name" value="DNA_mismatch_repair_MutS_clamp"/>
</dbReference>
<evidence type="ECO:0000256" key="1">
    <source>
        <dbReference type="ARBA" id="ARBA00006271"/>
    </source>
</evidence>
<dbReference type="InterPro" id="IPR027417">
    <property type="entry name" value="P-loop_NTPase"/>
</dbReference>
<dbReference type="Proteomes" id="UP000027195">
    <property type="component" value="Unassembled WGS sequence"/>
</dbReference>
<evidence type="ECO:0000256" key="6">
    <source>
        <dbReference type="PIRNR" id="PIRNR037677"/>
    </source>
</evidence>
<dbReference type="Pfam" id="PF00488">
    <property type="entry name" value="MutS_V"/>
    <property type="match status" value="1"/>
</dbReference>
<dbReference type="SMART" id="SM00533">
    <property type="entry name" value="MUTSd"/>
    <property type="match status" value="1"/>
</dbReference>
<dbReference type="InterPro" id="IPR016151">
    <property type="entry name" value="DNA_mismatch_repair_MutS_N"/>
</dbReference>
<dbReference type="SMART" id="SM00534">
    <property type="entry name" value="MUTSac"/>
    <property type="match status" value="1"/>
</dbReference>
<dbReference type="Pfam" id="PF05188">
    <property type="entry name" value="MutS_II"/>
    <property type="match status" value="1"/>
</dbReference>
<evidence type="ECO:0000259" key="9">
    <source>
        <dbReference type="PROSITE" id="PS00486"/>
    </source>
</evidence>
<dbReference type="Pfam" id="PF05190">
    <property type="entry name" value="MutS_IV"/>
    <property type="match status" value="1"/>
</dbReference>
<dbReference type="PIRSF" id="PIRSF037677">
    <property type="entry name" value="DNA_mis_repair_Msh6"/>
    <property type="match status" value="1"/>
</dbReference>
<organism evidence="10 11">
    <name type="scientific">Botryobasidium botryosum (strain FD-172 SS1)</name>
    <dbReference type="NCBI Taxonomy" id="930990"/>
    <lineage>
        <taxon>Eukaryota</taxon>
        <taxon>Fungi</taxon>
        <taxon>Dikarya</taxon>
        <taxon>Basidiomycota</taxon>
        <taxon>Agaricomycotina</taxon>
        <taxon>Agaricomycetes</taxon>
        <taxon>Cantharellales</taxon>
        <taxon>Botryobasidiaceae</taxon>
        <taxon>Botryobasidium</taxon>
    </lineage>
</organism>
<evidence type="ECO:0000313" key="10">
    <source>
        <dbReference type="EMBL" id="KDQ07318.1"/>
    </source>
</evidence>
<dbReference type="SUPFAM" id="SSF48334">
    <property type="entry name" value="DNA repair protein MutS, domain III"/>
    <property type="match status" value="1"/>
</dbReference>
<evidence type="ECO:0000256" key="5">
    <source>
        <dbReference type="ARBA" id="ARBA00023125"/>
    </source>
</evidence>
<reference evidence="11" key="1">
    <citation type="journal article" date="2014" name="Proc. Natl. Acad. Sci. U.S.A.">
        <title>Extensive sampling of basidiomycete genomes demonstrates inadequacy of the white-rot/brown-rot paradigm for wood decay fungi.</title>
        <authorList>
            <person name="Riley R."/>
            <person name="Salamov A.A."/>
            <person name="Brown D.W."/>
            <person name="Nagy L.G."/>
            <person name="Floudas D."/>
            <person name="Held B.W."/>
            <person name="Levasseur A."/>
            <person name="Lombard V."/>
            <person name="Morin E."/>
            <person name="Otillar R."/>
            <person name="Lindquist E.A."/>
            <person name="Sun H."/>
            <person name="LaButti K.M."/>
            <person name="Schmutz J."/>
            <person name="Jabbour D."/>
            <person name="Luo H."/>
            <person name="Baker S.E."/>
            <person name="Pisabarro A.G."/>
            <person name="Walton J.D."/>
            <person name="Blanchette R.A."/>
            <person name="Henrissat B."/>
            <person name="Martin F."/>
            <person name="Cullen D."/>
            <person name="Hibbett D.S."/>
            <person name="Grigoriev I.V."/>
        </authorList>
    </citation>
    <scope>NUCLEOTIDE SEQUENCE [LARGE SCALE GENOMIC DNA]</scope>
    <source>
        <strain evidence="11">FD-172 SS1</strain>
    </source>
</reference>
<dbReference type="PANTHER" id="PTHR11361">
    <property type="entry name" value="DNA MISMATCH REPAIR PROTEIN MUTS FAMILY MEMBER"/>
    <property type="match status" value="1"/>
</dbReference>
<dbReference type="GO" id="GO:0030983">
    <property type="term" value="F:mismatched DNA binding"/>
    <property type="evidence" value="ECO:0007669"/>
    <property type="project" value="UniProtKB-UniRule"/>
</dbReference>
<keyword evidence="11" id="KW-1185">Reference proteome</keyword>
<feature type="compositionally biased region" description="Acidic residues" evidence="8">
    <location>
        <begin position="180"/>
        <end position="200"/>
    </location>
</feature>
<keyword evidence="6 7" id="KW-0234">DNA repair</keyword>
<evidence type="ECO:0000256" key="2">
    <source>
        <dbReference type="ARBA" id="ARBA00022741"/>
    </source>
</evidence>
<dbReference type="GO" id="GO:0005524">
    <property type="term" value="F:ATP binding"/>
    <property type="evidence" value="ECO:0007669"/>
    <property type="project" value="UniProtKB-UniRule"/>
</dbReference>
<dbReference type="Gene3D" id="3.30.420.110">
    <property type="entry name" value="MutS, connector domain"/>
    <property type="match status" value="1"/>
</dbReference>
<dbReference type="Pfam" id="PF05192">
    <property type="entry name" value="MutS_III"/>
    <property type="match status" value="1"/>
</dbReference>